<dbReference type="PANTHER" id="PTHR36512:SF3">
    <property type="entry name" value="BLR5678 PROTEIN"/>
    <property type="match status" value="1"/>
</dbReference>
<reference evidence="2 3" key="1">
    <citation type="submission" date="2018-11" db="EMBL/GenBank/DDBJ databases">
        <title>Aureibaculum marinum gen. nov., sp. nov., a member of the family Flavobacteriaceae isolated from the Bohai Sea.</title>
        <authorList>
            <person name="Ji X."/>
        </authorList>
    </citation>
    <scope>NUCLEOTIDE SEQUENCE [LARGE SCALE GENOMIC DNA]</scope>
    <source>
        <strain evidence="2 3">BH-SD17</strain>
    </source>
</reference>
<keyword evidence="3" id="KW-1185">Reference proteome</keyword>
<dbReference type="EMBL" id="RPFJ01000017">
    <property type="protein sequence ID" value="RPD94518.1"/>
    <property type="molecule type" value="Genomic_DNA"/>
</dbReference>
<comment type="similarity">
    <text evidence="1">Belongs to the peptidase S58 family.</text>
</comment>
<organism evidence="2 3">
    <name type="scientific">Aureibaculum marinum</name>
    <dbReference type="NCBI Taxonomy" id="2487930"/>
    <lineage>
        <taxon>Bacteria</taxon>
        <taxon>Pseudomonadati</taxon>
        <taxon>Bacteroidota</taxon>
        <taxon>Flavobacteriia</taxon>
        <taxon>Flavobacteriales</taxon>
        <taxon>Flavobacteriaceae</taxon>
        <taxon>Aureibaculum</taxon>
    </lineage>
</organism>
<dbReference type="Pfam" id="PF03576">
    <property type="entry name" value="Peptidase_S58"/>
    <property type="match status" value="1"/>
</dbReference>
<dbReference type="SUPFAM" id="SSF56266">
    <property type="entry name" value="DmpA/ArgJ-like"/>
    <property type="match status" value="1"/>
</dbReference>
<evidence type="ECO:0000313" key="2">
    <source>
        <dbReference type="EMBL" id="RPD94518.1"/>
    </source>
</evidence>
<sequence>MNIKFSLLLIFLISQTISSQEKRARDYGIKIGVLKTGINNAITDVEGVKVGHTTLIEGDSIRTGVTAILPHSQNIYQLKVPAAIYIGNGFGKLAGYSQVKELGNIETPIILTNTLSVPTASNALISYTLEHPENKNVRSVNAVVGETNDGYLNDIRGRHITEKHVLEAIKNAKTGKVKEGNVGAGTGTICFGFKGGIGTSSRVIPESLGGYTVGVLVQTNYGGVLEINGAPIAKELNSYPYKNGMEADGSCMIVVVTDAPIGSRNLERMAKRAMLGLAKTGGIASNGSGDYVIALSIAKENLIDSTNDSSFYNKTELKNSKVTPLFLATIEATEEAIINSLFAAEDMDGRANHKIKALPVNDIIKIMKKYNRVK</sequence>
<dbReference type="CDD" id="cd02253">
    <property type="entry name" value="DmpA"/>
    <property type="match status" value="1"/>
</dbReference>
<gene>
    <name evidence="2" type="ORF">EGM88_12165</name>
</gene>
<protein>
    <submittedName>
        <fullName evidence="2">S58 family peptidase</fullName>
    </submittedName>
</protein>
<evidence type="ECO:0000313" key="3">
    <source>
        <dbReference type="Proteomes" id="UP000270856"/>
    </source>
</evidence>
<name>A0A3N4NIK6_9FLAO</name>
<dbReference type="InterPro" id="IPR005321">
    <property type="entry name" value="Peptidase_S58_DmpA"/>
</dbReference>
<accession>A0A3N4NIK6</accession>
<dbReference type="RefSeq" id="WP_123898593.1">
    <property type="nucleotide sequence ID" value="NZ_RPFJ01000017.1"/>
</dbReference>
<dbReference type="GO" id="GO:0004177">
    <property type="term" value="F:aminopeptidase activity"/>
    <property type="evidence" value="ECO:0007669"/>
    <property type="project" value="TreeGrafter"/>
</dbReference>
<dbReference type="Gene3D" id="3.60.70.12">
    <property type="entry name" value="L-amino peptidase D-ALA esterase/amidase"/>
    <property type="match status" value="1"/>
</dbReference>
<dbReference type="PANTHER" id="PTHR36512">
    <property type="entry name" value="D-AMINOPEPTIDASE"/>
    <property type="match status" value="1"/>
</dbReference>
<dbReference type="OrthoDB" id="9770388at2"/>
<comment type="caution">
    <text evidence="2">The sequence shown here is derived from an EMBL/GenBank/DDBJ whole genome shotgun (WGS) entry which is preliminary data.</text>
</comment>
<proteinExistence type="inferred from homology"/>
<dbReference type="AlphaFoldDB" id="A0A3N4NIK6"/>
<dbReference type="InterPro" id="IPR016117">
    <property type="entry name" value="ArgJ-like_dom_sf"/>
</dbReference>
<dbReference type="Proteomes" id="UP000270856">
    <property type="component" value="Unassembled WGS sequence"/>
</dbReference>
<evidence type="ECO:0000256" key="1">
    <source>
        <dbReference type="ARBA" id="ARBA00007068"/>
    </source>
</evidence>